<evidence type="ECO:0000256" key="6">
    <source>
        <dbReference type="ARBA" id="ARBA00038076"/>
    </source>
</evidence>
<feature type="transmembrane region" description="Helical" evidence="7">
    <location>
        <begin position="759"/>
        <end position="785"/>
    </location>
</feature>
<accession>A0A021VSR3</accession>
<dbReference type="AlphaFoldDB" id="A0A021VSR3"/>
<sequence>MTRVALRGIRSHLGRFLLSVLAVLLGVAFVAGTFSLRSMLSSTFTDIISSSLVGDAYLRGAQETAGATDPTTGAGRNRIPLALAEEAERVDGVRTVLPDLTGPVVVVGADGTAVISGGGAPSFAVGLHPDDPAATVVAGRAPDGADEIALESASLAASGLEVGDTTTVVVGQGLVEAEVVGEVAFGAPVAGATIVFLDVATATAAYAADGTVSTMAVYAEEGVSEAELVERLEASIDRSEVAAVTGEQLRTESEESVQEVLGFISTFLLVFAAISLFVGAFIIANTFQMVVRQRQREFAMLRAVGASPAQVFTSILVQAVVVGVLGSAAGVGAGVALVAGLRGFFASMGMELSGRIPLDGFTVLVSVLTGTLVSVVAAAVPARRAALTPPVEAMRDEVATHDRGSTVRAAAGAVLLVGGVVAVAAATQGVGDAGTVLGIGAAAVVLAVLLLAPAVVPPALGVLAAPVVATVRPLGALARGNVTRLPRRTASTASALMIGMALVGAAAVLATSTQASTRVIVENESTSDLLIQSATQAVPEEVVGQVAALDGVARADAVRVGGVAVDGDATFAVALPPGAFGTALDVRLVDGSFDSLADGAVAVQEQRAQDEDWAVGDELELVGALGREVVTIGAVIESRALGAPVVLPEDVFLTLVPTAEGSIDTVFVVATAGTDVAALREEITTVVQPYVVLSVLDNEAFADQLADQVDQVLVILYALLGLSIVIAVLGIVNTLALSIAERTREIGLLRAVGLGRLQLASVVTIESVLTAVFGTVLGVAVGVGLASTLPTVFADEGLSELAIPWGQLGVLVALAVVIGVLAALWPAVRAARMDVLDAVSYE</sequence>
<feature type="transmembrane region" description="Helical" evidence="7">
    <location>
        <begin position="358"/>
        <end position="380"/>
    </location>
</feature>
<comment type="subcellular location">
    <subcellularLocation>
        <location evidence="1">Cell membrane</location>
        <topology evidence="1">Multi-pass membrane protein</topology>
    </subcellularLocation>
</comment>
<dbReference type="PANTHER" id="PTHR30572:SF4">
    <property type="entry name" value="ABC TRANSPORTER PERMEASE YTRF"/>
    <property type="match status" value="1"/>
</dbReference>
<evidence type="ECO:0000256" key="7">
    <source>
        <dbReference type="SAM" id="Phobius"/>
    </source>
</evidence>
<keyword evidence="4 7" id="KW-1133">Transmembrane helix</keyword>
<keyword evidence="5 7" id="KW-0472">Membrane</keyword>
<dbReference type="Proteomes" id="UP000019753">
    <property type="component" value="Unassembled WGS sequence"/>
</dbReference>
<comment type="caution">
    <text evidence="9">The sequence shown here is derived from an EMBL/GenBank/DDBJ whole genome shotgun (WGS) entry which is preliminary data.</text>
</comment>
<gene>
    <name evidence="9" type="ORF">N866_14765</name>
</gene>
<feature type="transmembrane region" description="Helical" evidence="7">
    <location>
        <begin position="260"/>
        <end position="287"/>
    </location>
</feature>
<dbReference type="PANTHER" id="PTHR30572">
    <property type="entry name" value="MEMBRANE COMPONENT OF TRANSPORTER-RELATED"/>
    <property type="match status" value="1"/>
</dbReference>
<evidence type="ECO:0000313" key="9">
    <source>
        <dbReference type="EMBL" id="EYR64163.1"/>
    </source>
</evidence>
<dbReference type="InterPro" id="IPR050250">
    <property type="entry name" value="Macrolide_Exporter_MacB"/>
</dbReference>
<evidence type="ECO:0000256" key="3">
    <source>
        <dbReference type="ARBA" id="ARBA00022692"/>
    </source>
</evidence>
<dbReference type="Pfam" id="PF02687">
    <property type="entry name" value="FtsX"/>
    <property type="match status" value="2"/>
</dbReference>
<feature type="transmembrane region" description="Helical" evidence="7">
    <location>
        <begin position="327"/>
        <end position="346"/>
    </location>
</feature>
<dbReference type="GO" id="GO:0022857">
    <property type="term" value="F:transmembrane transporter activity"/>
    <property type="evidence" value="ECO:0007669"/>
    <property type="project" value="TreeGrafter"/>
</dbReference>
<feature type="transmembrane region" description="Helical" evidence="7">
    <location>
        <begin position="407"/>
        <end position="426"/>
    </location>
</feature>
<comment type="similarity">
    <text evidence="6">Belongs to the ABC-4 integral membrane protein family.</text>
</comment>
<proteinExistence type="inferred from homology"/>
<feature type="transmembrane region" description="Helical" evidence="7">
    <location>
        <begin position="805"/>
        <end position="825"/>
    </location>
</feature>
<dbReference type="InterPro" id="IPR003838">
    <property type="entry name" value="ABC3_permease_C"/>
</dbReference>
<dbReference type="OrthoDB" id="9780560at2"/>
<name>A0A021VSR3_9CELL</name>
<keyword evidence="2" id="KW-1003">Cell membrane</keyword>
<feature type="transmembrane region" description="Helical" evidence="7">
    <location>
        <begin position="490"/>
        <end position="510"/>
    </location>
</feature>
<evidence type="ECO:0000313" key="10">
    <source>
        <dbReference type="Proteomes" id="UP000019753"/>
    </source>
</evidence>
<feature type="domain" description="ABC3 transporter permease C-terminal" evidence="8">
    <location>
        <begin position="719"/>
        <end position="834"/>
    </location>
</feature>
<reference evidence="9 10" key="1">
    <citation type="submission" date="2014-01" db="EMBL/GenBank/DDBJ databases">
        <title>Actinotalea ferrariae CF5-4.</title>
        <authorList>
            <person name="Chen F."/>
            <person name="Li Y."/>
            <person name="Wang G."/>
        </authorList>
    </citation>
    <scope>NUCLEOTIDE SEQUENCE [LARGE SCALE GENOMIC DNA]</scope>
    <source>
        <strain evidence="9 10">CF5-4</strain>
    </source>
</reference>
<evidence type="ECO:0000256" key="4">
    <source>
        <dbReference type="ARBA" id="ARBA00022989"/>
    </source>
</evidence>
<feature type="transmembrane region" description="Helical" evidence="7">
    <location>
        <begin position="714"/>
        <end position="739"/>
    </location>
</feature>
<feature type="domain" description="ABC3 transporter permease C-terminal" evidence="8">
    <location>
        <begin position="270"/>
        <end position="386"/>
    </location>
</feature>
<evidence type="ECO:0000256" key="5">
    <source>
        <dbReference type="ARBA" id="ARBA00023136"/>
    </source>
</evidence>
<keyword evidence="3 7" id="KW-0812">Transmembrane</keyword>
<evidence type="ECO:0000256" key="2">
    <source>
        <dbReference type="ARBA" id="ARBA00022475"/>
    </source>
</evidence>
<organism evidence="9 10">
    <name type="scientific">Actinotalea ferrariae CF5-4</name>
    <dbReference type="NCBI Taxonomy" id="948458"/>
    <lineage>
        <taxon>Bacteria</taxon>
        <taxon>Bacillati</taxon>
        <taxon>Actinomycetota</taxon>
        <taxon>Actinomycetes</taxon>
        <taxon>Micrococcales</taxon>
        <taxon>Cellulomonadaceae</taxon>
        <taxon>Actinotalea</taxon>
    </lineage>
</organism>
<protein>
    <submittedName>
        <fullName evidence="9">ABC transporter permease</fullName>
    </submittedName>
</protein>
<dbReference type="EMBL" id="AXCW01000044">
    <property type="protein sequence ID" value="EYR64163.1"/>
    <property type="molecule type" value="Genomic_DNA"/>
</dbReference>
<keyword evidence="10" id="KW-1185">Reference proteome</keyword>
<dbReference type="GO" id="GO:0005886">
    <property type="term" value="C:plasma membrane"/>
    <property type="evidence" value="ECO:0007669"/>
    <property type="project" value="UniProtKB-SubCell"/>
</dbReference>
<evidence type="ECO:0000256" key="1">
    <source>
        <dbReference type="ARBA" id="ARBA00004651"/>
    </source>
</evidence>
<dbReference type="RefSeq" id="WP_034224174.1">
    <property type="nucleotide sequence ID" value="NZ_AXCW01000044.1"/>
</dbReference>
<evidence type="ECO:0000259" key="8">
    <source>
        <dbReference type="Pfam" id="PF02687"/>
    </source>
</evidence>